<dbReference type="Gene3D" id="3.40.470.10">
    <property type="entry name" value="Uracil-DNA glycosylase-like domain"/>
    <property type="match status" value="1"/>
</dbReference>
<keyword evidence="8" id="KW-0411">Iron-sulfur</keyword>
<dbReference type="Proteomes" id="UP001352263">
    <property type="component" value="Unassembled WGS sequence"/>
</dbReference>
<evidence type="ECO:0000256" key="3">
    <source>
        <dbReference type="ARBA" id="ARBA00022485"/>
    </source>
</evidence>
<accession>A0ABU6J5K4</accession>
<keyword evidence="7" id="KW-0408">Iron</keyword>
<evidence type="ECO:0000313" key="11">
    <source>
        <dbReference type="EMBL" id="MEC4718901.1"/>
    </source>
</evidence>
<evidence type="ECO:0000256" key="5">
    <source>
        <dbReference type="ARBA" id="ARBA00022763"/>
    </source>
</evidence>
<evidence type="ECO:0000256" key="6">
    <source>
        <dbReference type="ARBA" id="ARBA00022801"/>
    </source>
</evidence>
<dbReference type="RefSeq" id="WP_326505619.1">
    <property type="nucleotide sequence ID" value="NZ_JAWIIV010000004.1"/>
</dbReference>
<reference evidence="11 12" key="1">
    <citation type="submission" date="2023-10" db="EMBL/GenBank/DDBJ databases">
        <title>Noviherbaspirillum sp. CPCC 100848 genome assembly.</title>
        <authorList>
            <person name="Li X.Y."/>
            <person name="Fang X.M."/>
        </authorList>
    </citation>
    <scope>NUCLEOTIDE SEQUENCE [LARGE SCALE GENOMIC DNA]</scope>
    <source>
        <strain evidence="11 12">CPCC 100848</strain>
    </source>
</reference>
<evidence type="ECO:0000313" key="12">
    <source>
        <dbReference type="Proteomes" id="UP001352263"/>
    </source>
</evidence>
<organism evidence="11 12">
    <name type="scientific">Noviherbaspirillum album</name>
    <dbReference type="NCBI Taxonomy" id="3080276"/>
    <lineage>
        <taxon>Bacteria</taxon>
        <taxon>Pseudomonadati</taxon>
        <taxon>Pseudomonadota</taxon>
        <taxon>Betaproteobacteria</taxon>
        <taxon>Burkholderiales</taxon>
        <taxon>Oxalobacteraceae</taxon>
        <taxon>Noviherbaspirillum</taxon>
    </lineage>
</organism>
<dbReference type="InterPro" id="IPR025404">
    <property type="entry name" value="DUF4130"/>
</dbReference>
<keyword evidence="12" id="KW-1185">Reference proteome</keyword>
<dbReference type="InterPro" id="IPR005122">
    <property type="entry name" value="Uracil-DNA_glycosylase-like"/>
</dbReference>
<evidence type="ECO:0000256" key="8">
    <source>
        <dbReference type="ARBA" id="ARBA00023014"/>
    </source>
</evidence>
<dbReference type="NCBIfam" id="TIGR03914">
    <property type="entry name" value="UDG_fam_dom"/>
    <property type="match status" value="1"/>
</dbReference>
<comment type="caution">
    <text evidence="11">The sequence shown here is derived from an EMBL/GenBank/DDBJ whole genome shotgun (WGS) entry which is preliminary data.</text>
</comment>
<dbReference type="SUPFAM" id="SSF52141">
    <property type="entry name" value="Uracil-DNA glycosylase-like"/>
    <property type="match status" value="1"/>
</dbReference>
<keyword evidence="9" id="KW-0234">DNA repair</keyword>
<evidence type="ECO:0000256" key="9">
    <source>
        <dbReference type="ARBA" id="ARBA00023204"/>
    </source>
</evidence>
<keyword evidence="5" id="KW-0227">DNA damage</keyword>
<protein>
    <recommendedName>
        <fullName evidence="2">Type-4 uracil-DNA glycosylase</fullName>
    </recommendedName>
</protein>
<dbReference type="Pfam" id="PF03167">
    <property type="entry name" value="UDG"/>
    <property type="match status" value="1"/>
</dbReference>
<dbReference type="PANTHER" id="PTHR33693:SF9">
    <property type="entry name" value="TYPE-4 URACIL-DNA GLYCOSYLASE"/>
    <property type="match status" value="1"/>
</dbReference>
<keyword evidence="3" id="KW-0004">4Fe-4S</keyword>
<evidence type="ECO:0000256" key="4">
    <source>
        <dbReference type="ARBA" id="ARBA00022723"/>
    </source>
</evidence>
<dbReference type="InterPro" id="IPR051536">
    <property type="entry name" value="UDG_Type-4/5"/>
</dbReference>
<dbReference type="PANTHER" id="PTHR33693">
    <property type="entry name" value="TYPE-5 URACIL-DNA GLYCOSYLASE"/>
    <property type="match status" value="1"/>
</dbReference>
<feature type="domain" description="Uracil-DNA glycosylase-like" evidence="10">
    <location>
        <begin position="302"/>
        <end position="462"/>
    </location>
</feature>
<gene>
    <name evidence="11" type="ORF">RY831_07070</name>
</gene>
<evidence type="ECO:0000256" key="7">
    <source>
        <dbReference type="ARBA" id="ARBA00023004"/>
    </source>
</evidence>
<dbReference type="Pfam" id="PF13566">
    <property type="entry name" value="DUF4130"/>
    <property type="match status" value="1"/>
</dbReference>
<dbReference type="EMBL" id="JAWIIV010000004">
    <property type="protein sequence ID" value="MEC4718901.1"/>
    <property type="molecule type" value="Genomic_DNA"/>
</dbReference>
<proteinExistence type="inferred from homology"/>
<dbReference type="InterPro" id="IPR005273">
    <property type="entry name" value="Ura-DNA_glyco_family4"/>
</dbReference>
<dbReference type="SMART" id="SM00987">
    <property type="entry name" value="UreE_C"/>
    <property type="match status" value="1"/>
</dbReference>
<evidence type="ECO:0000256" key="1">
    <source>
        <dbReference type="ARBA" id="ARBA00006521"/>
    </source>
</evidence>
<dbReference type="SMART" id="SM00986">
    <property type="entry name" value="UDG"/>
    <property type="match status" value="1"/>
</dbReference>
<dbReference type="CDD" id="cd10030">
    <property type="entry name" value="UDG-F4_TTUDGA_SPO1dp_like"/>
    <property type="match status" value="1"/>
</dbReference>
<name>A0ABU6J5K4_9BURK</name>
<keyword evidence="6" id="KW-0378">Hydrolase</keyword>
<sequence>MNPRAQVASFEEWRDAARGFVAAGLAPHEIDWSDQGDEPGLFAGDESLQVPPAQPAALQVSRELIGLLQAASCYRAPDRWAFLYRVLWRWSHGDRVVLSAADEDGMRLHMMAKTVHREEHRMHAFLRFRERPHDAGDPRFVAWYEPEHDVLHDAATHFSRRMGKTTWLIATPHGNVSWDGAQLHFGPPGNMRVDDAGDIGEALWLAYYRSTFNPARLNTDAMEMHMPVRYWKNMPESRLIPDLVSKASAGAQRIAQAREVGRREGAVIGIAPADAQPKREEPTSLDQCRRCELWERATQGVPGSGPGDARIMLVGEQPGDQEDLAGQAFVGPAGKLLDDVFAQAGLRRDTVYLTNAVKHFRWEPRGKRRLHKTPDQRHINACNYWLEHEIAGIVPRVVVALGATALKSLMHTSKVTLNSMLGKPVQHEGRWIVTTYHPSYVLRVPDEKIRESAFADMVRALQTAQRLAAEEAVGPT</sequence>
<dbReference type="InterPro" id="IPR036895">
    <property type="entry name" value="Uracil-DNA_glycosylase-like_sf"/>
</dbReference>
<keyword evidence="4" id="KW-0479">Metal-binding</keyword>
<evidence type="ECO:0000256" key="2">
    <source>
        <dbReference type="ARBA" id="ARBA00019403"/>
    </source>
</evidence>
<dbReference type="InterPro" id="IPR023875">
    <property type="entry name" value="DNA_repair_put"/>
</dbReference>
<dbReference type="NCBIfam" id="TIGR00758">
    <property type="entry name" value="UDG_fam4"/>
    <property type="match status" value="1"/>
</dbReference>
<evidence type="ECO:0000259" key="10">
    <source>
        <dbReference type="SMART" id="SM00986"/>
    </source>
</evidence>
<dbReference type="NCBIfam" id="TIGR03915">
    <property type="entry name" value="SAM_7_link_chp"/>
    <property type="match status" value="1"/>
</dbReference>
<comment type="similarity">
    <text evidence="1">Belongs to the uracil-DNA glycosylase (UDG) superfamily. Type 4 (UDGa) family.</text>
</comment>